<dbReference type="PANTHER" id="PTHR24202:SF4">
    <property type="entry name" value="E3 UBIQUITIN-PROTEIN LIGASE MIB2-RELATED"/>
    <property type="match status" value="1"/>
</dbReference>
<dbReference type="GO" id="GO:0005737">
    <property type="term" value="C:cytoplasm"/>
    <property type="evidence" value="ECO:0007669"/>
    <property type="project" value="TreeGrafter"/>
</dbReference>
<accession>A0A9W9Z3S6</accession>
<feature type="domain" description="MIB/HERC2" evidence="3">
    <location>
        <begin position="261"/>
        <end position="332"/>
    </location>
</feature>
<dbReference type="GO" id="GO:0004842">
    <property type="term" value="F:ubiquitin-protein transferase activity"/>
    <property type="evidence" value="ECO:0007669"/>
    <property type="project" value="InterPro"/>
</dbReference>
<dbReference type="OrthoDB" id="438049at2759"/>
<dbReference type="CDD" id="cd00198">
    <property type="entry name" value="vWFA"/>
    <property type="match status" value="1"/>
</dbReference>
<feature type="domain" description="VWFA" evidence="2">
    <location>
        <begin position="4"/>
        <end position="202"/>
    </location>
</feature>
<feature type="region of interest" description="Disordered" evidence="1">
    <location>
        <begin position="257"/>
        <end position="280"/>
    </location>
</feature>
<evidence type="ECO:0000256" key="1">
    <source>
        <dbReference type="SAM" id="MobiDB-lite"/>
    </source>
</evidence>
<dbReference type="InterPro" id="IPR037252">
    <property type="entry name" value="Mib_Herc2_sf"/>
</dbReference>
<dbReference type="InterPro" id="IPR002035">
    <property type="entry name" value="VWF_A"/>
</dbReference>
<dbReference type="Proteomes" id="UP001163046">
    <property type="component" value="Unassembled WGS sequence"/>
</dbReference>
<dbReference type="InterPro" id="IPR010606">
    <property type="entry name" value="Mib_Herc2"/>
</dbReference>
<sequence length="427" mass="46695">MPLDTILCLDTSGSMGWNNNEGINQLKAAARKFLDGVEETARQADLKENVAIVEFGARTQILHSLSTNYLSLRLKIAGLQANGTTPMKDGLLMALQEIGKNGGVVSVNGRKLCPRIILMTDGKPTDENGQDSEQALQAVLLVAVLFGPRWQEVGLPYKIPIACVGCGNADKKLLESIAKVTGGMYVMVHNMEELSTFFKRQVLLSRFIGQFSHDMAKLRSLLALQQFMRGLGEDMDEGELRPLMALLLAMVVAEDDDDDDDTGSYPPPPPVGSRVRRGPHWKWGDQDGARPGTIVKTGATPGWVDVQWDRGNSNSYRYGKDSSLDVKLVNENRRVLLLEGVQVGCRVIRGPDWKWGNQDGGAGNIGRVYSAQNGVVQVRWPSGQTNTYRNGAEGARDVLVHPADVVMMPTLSLESPRSPQSEACHVM</sequence>
<organism evidence="4 5">
    <name type="scientific">Desmophyllum pertusum</name>
    <dbReference type="NCBI Taxonomy" id="174260"/>
    <lineage>
        <taxon>Eukaryota</taxon>
        <taxon>Metazoa</taxon>
        <taxon>Cnidaria</taxon>
        <taxon>Anthozoa</taxon>
        <taxon>Hexacorallia</taxon>
        <taxon>Scleractinia</taxon>
        <taxon>Caryophylliina</taxon>
        <taxon>Caryophylliidae</taxon>
        <taxon>Desmophyllum</taxon>
    </lineage>
</organism>
<protein>
    <recommendedName>
        <fullName evidence="6">E3 ubiquitin-protein ligase HERC2</fullName>
    </recommendedName>
</protein>
<dbReference type="AlphaFoldDB" id="A0A9W9Z3S6"/>
<evidence type="ECO:0000313" key="4">
    <source>
        <dbReference type="EMBL" id="KAJ7374838.1"/>
    </source>
</evidence>
<name>A0A9W9Z3S6_9CNID</name>
<dbReference type="EMBL" id="MU826827">
    <property type="protein sequence ID" value="KAJ7374838.1"/>
    <property type="molecule type" value="Genomic_DNA"/>
</dbReference>
<dbReference type="Gene3D" id="3.40.50.410">
    <property type="entry name" value="von Willebrand factor, type A domain"/>
    <property type="match status" value="1"/>
</dbReference>
<dbReference type="GO" id="GO:0016567">
    <property type="term" value="P:protein ubiquitination"/>
    <property type="evidence" value="ECO:0007669"/>
    <property type="project" value="InterPro"/>
</dbReference>
<dbReference type="Pfam" id="PF06701">
    <property type="entry name" value="MIB_HERC2"/>
    <property type="match status" value="2"/>
</dbReference>
<feature type="domain" description="MIB/HERC2" evidence="3">
    <location>
        <begin position="333"/>
        <end position="404"/>
    </location>
</feature>
<evidence type="ECO:0000259" key="2">
    <source>
        <dbReference type="PROSITE" id="PS50234"/>
    </source>
</evidence>
<dbReference type="SUPFAM" id="SSF53300">
    <property type="entry name" value="vWA-like"/>
    <property type="match status" value="1"/>
</dbReference>
<dbReference type="SUPFAM" id="SSF159034">
    <property type="entry name" value="Mib/herc2 domain-like"/>
    <property type="match status" value="2"/>
</dbReference>
<dbReference type="Gene3D" id="2.30.30.40">
    <property type="entry name" value="SH3 Domains"/>
    <property type="match status" value="2"/>
</dbReference>
<evidence type="ECO:0000313" key="5">
    <source>
        <dbReference type="Proteomes" id="UP001163046"/>
    </source>
</evidence>
<dbReference type="InterPro" id="IPR036465">
    <property type="entry name" value="vWFA_dom_sf"/>
</dbReference>
<dbReference type="SMART" id="SM00327">
    <property type="entry name" value="VWA"/>
    <property type="match status" value="1"/>
</dbReference>
<keyword evidence="5" id="KW-1185">Reference proteome</keyword>
<comment type="caution">
    <text evidence="4">The sequence shown here is derived from an EMBL/GenBank/DDBJ whole genome shotgun (WGS) entry which is preliminary data.</text>
</comment>
<evidence type="ECO:0008006" key="6">
    <source>
        <dbReference type="Google" id="ProtNLM"/>
    </source>
</evidence>
<evidence type="ECO:0000259" key="3">
    <source>
        <dbReference type="PROSITE" id="PS51416"/>
    </source>
</evidence>
<reference evidence="4" key="1">
    <citation type="submission" date="2023-01" db="EMBL/GenBank/DDBJ databases">
        <title>Genome assembly of the deep-sea coral Lophelia pertusa.</title>
        <authorList>
            <person name="Herrera S."/>
            <person name="Cordes E."/>
        </authorList>
    </citation>
    <scope>NUCLEOTIDE SEQUENCE</scope>
    <source>
        <strain evidence="4">USNM1676648</strain>
        <tissue evidence="4">Polyp</tissue>
    </source>
</reference>
<dbReference type="PANTHER" id="PTHR24202">
    <property type="entry name" value="E3 UBIQUITIN-PROTEIN LIGASE MIB2"/>
    <property type="match status" value="1"/>
</dbReference>
<dbReference type="PROSITE" id="PS50234">
    <property type="entry name" value="VWFA"/>
    <property type="match status" value="1"/>
</dbReference>
<dbReference type="PROSITE" id="PS51416">
    <property type="entry name" value="MIB_HERC2"/>
    <property type="match status" value="2"/>
</dbReference>
<proteinExistence type="predicted"/>
<gene>
    <name evidence="4" type="ORF">OS493_005190</name>
</gene>
<dbReference type="GO" id="GO:0046872">
    <property type="term" value="F:metal ion binding"/>
    <property type="evidence" value="ECO:0007669"/>
    <property type="project" value="InterPro"/>
</dbReference>
<dbReference type="Pfam" id="PF00092">
    <property type="entry name" value="VWA"/>
    <property type="match status" value="1"/>
</dbReference>